<dbReference type="InterPro" id="IPR003593">
    <property type="entry name" value="AAA+_ATPase"/>
</dbReference>
<dbReference type="PANTHER" id="PTHR30050:SF4">
    <property type="entry name" value="ATP-BINDING PROTEIN RV3427C IN INSERTION SEQUENCE-RELATED"/>
    <property type="match status" value="1"/>
</dbReference>
<dbReference type="PANTHER" id="PTHR30050">
    <property type="entry name" value="CHROMOSOMAL REPLICATION INITIATOR PROTEIN DNAA"/>
    <property type="match status" value="1"/>
</dbReference>
<dbReference type="Proteomes" id="UP000269301">
    <property type="component" value="Unassembled WGS sequence"/>
</dbReference>
<proteinExistence type="predicted"/>
<keyword evidence="3" id="KW-1185">Reference proteome</keyword>
<feature type="domain" description="AAA+ ATPase" evidence="1">
    <location>
        <begin position="145"/>
        <end position="277"/>
    </location>
</feature>
<accession>A0A494ZZH8</accession>
<dbReference type="CDD" id="cd00009">
    <property type="entry name" value="AAA"/>
    <property type="match status" value="1"/>
</dbReference>
<dbReference type="InterPro" id="IPR002611">
    <property type="entry name" value="IstB_ATP-bd"/>
</dbReference>
<dbReference type="Gene3D" id="3.40.50.300">
    <property type="entry name" value="P-loop containing nucleotide triphosphate hydrolases"/>
    <property type="match status" value="1"/>
</dbReference>
<dbReference type="OrthoDB" id="2052561at2"/>
<dbReference type="GO" id="GO:0006260">
    <property type="term" value="P:DNA replication"/>
    <property type="evidence" value="ECO:0007669"/>
    <property type="project" value="TreeGrafter"/>
</dbReference>
<comment type="caution">
    <text evidence="2">The sequence shown here is derived from an EMBL/GenBank/DDBJ whole genome shotgun (WGS) entry which is preliminary data.</text>
</comment>
<reference evidence="2 3" key="1">
    <citation type="journal article" date="2016" name="Int. J. Syst. Evol. Microbiol.">
        <title>Oceanobacillus halophilus sp. nov., a novel moderately halophilic bacterium from a hypersaline lake.</title>
        <authorList>
            <person name="Amoozegar M.A."/>
            <person name="Bagheri M."/>
            <person name="Makhdoumi A."/>
            <person name="Nikou M.M."/>
            <person name="Fazeli S.A.S."/>
            <person name="Schumann P."/>
            <person name="Sproer C."/>
            <person name="Sanchez-Porro C."/>
            <person name="Ventosa A."/>
        </authorList>
    </citation>
    <scope>NUCLEOTIDE SEQUENCE [LARGE SCALE GENOMIC DNA]</scope>
    <source>
        <strain evidence="2 3">DSM 23996</strain>
    </source>
</reference>
<protein>
    <submittedName>
        <fullName evidence="2">AAA family ATPase</fullName>
    </submittedName>
</protein>
<gene>
    <name evidence="2" type="ORF">D8M06_13075</name>
</gene>
<dbReference type="InterPro" id="IPR027417">
    <property type="entry name" value="P-loop_NTPase"/>
</dbReference>
<dbReference type="RefSeq" id="WP_121204852.1">
    <property type="nucleotide sequence ID" value="NZ_RBZP01000011.1"/>
</dbReference>
<dbReference type="EMBL" id="RBZP01000011">
    <property type="protein sequence ID" value="RKQ32307.1"/>
    <property type="molecule type" value="Genomic_DNA"/>
</dbReference>
<dbReference type="Pfam" id="PF01695">
    <property type="entry name" value="IstB_IS21"/>
    <property type="match status" value="1"/>
</dbReference>
<dbReference type="SMART" id="SM00382">
    <property type="entry name" value="AAA"/>
    <property type="match status" value="1"/>
</dbReference>
<dbReference type="AlphaFoldDB" id="A0A494ZZH8"/>
<evidence type="ECO:0000313" key="2">
    <source>
        <dbReference type="EMBL" id="RKQ32307.1"/>
    </source>
</evidence>
<evidence type="ECO:0000259" key="1">
    <source>
        <dbReference type="SMART" id="SM00382"/>
    </source>
</evidence>
<organism evidence="2 3">
    <name type="scientific">Oceanobacillus halophilus</name>
    <dbReference type="NCBI Taxonomy" id="930130"/>
    <lineage>
        <taxon>Bacteria</taxon>
        <taxon>Bacillati</taxon>
        <taxon>Bacillota</taxon>
        <taxon>Bacilli</taxon>
        <taxon>Bacillales</taxon>
        <taxon>Bacillaceae</taxon>
        <taxon>Oceanobacillus</taxon>
    </lineage>
</organism>
<dbReference type="GO" id="GO:0005524">
    <property type="term" value="F:ATP binding"/>
    <property type="evidence" value="ECO:0007669"/>
    <property type="project" value="InterPro"/>
</dbReference>
<dbReference type="SUPFAM" id="SSF52540">
    <property type="entry name" value="P-loop containing nucleoside triphosphate hydrolases"/>
    <property type="match status" value="1"/>
</dbReference>
<name>A0A494ZZH8_9BACI</name>
<sequence>MKNVTTDFPALMKHCLKHFVTELKDRDDFDVRASERKCVICSKMTTVPEYRFYEKKEWTPAINEQSINCKSCTDQKELAKVLKANHISTKEYLSKRFEKQYWEIPDDLKHAGFKNFLVDSNSNVFEAKRTSIEYVKKFTEIEPERRYNLLIMGNPGTGKTHLVTAIARTLRKKGFLVGFITTGKLLGKIQSTFNKGSSYTKEDIYKDIKRFDLLILDDLGSEAKSKDEFDWSKKELFEIVNLRIRKPTIYTTNYNEKHLPTAIGERVYSRLYNNTKFIKLVTDDYRKKFLIK</sequence>
<evidence type="ECO:0000313" key="3">
    <source>
        <dbReference type="Proteomes" id="UP000269301"/>
    </source>
</evidence>